<dbReference type="EMBL" id="CP063311">
    <property type="protein sequence ID" value="QOV23968.1"/>
    <property type="molecule type" value="Genomic_DNA"/>
</dbReference>
<evidence type="ECO:0000313" key="3">
    <source>
        <dbReference type="Proteomes" id="UP000593846"/>
    </source>
</evidence>
<keyword evidence="1" id="KW-0812">Transmembrane</keyword>
<dbReference type="AlphaFoldDB" id="A0A7S6U6W5"/>
<feature type="transmembrane region" description="Helical" evidence="1">
    <location>
        <begin position="89"/>
        <end position="105"/>
    </location>
</feature>
<feature type="transmembrane region" description="Helical" evidence="1">
    <location>
        <begin position="136"/>
        <end position="154"/>
    </location>
</feature>
<keyword evidence="1" id="KW-0472">Membrane</keyword>
<dbReference type="KEGG" id="aee:IM676_06745"/>
<gene>
    <name evidence="2" type="ORF">IM676_06745</name>
</gene>
<keyword evidence="3" id="KW-1185">Reference proteome</keyword>
<dbReference type="RefSeq" id="WP_200989498.1">
    <property type="nucleotide sequence ID" value="NZ_CP063311.1"/>
</dbReference>
<reference evidence="3" key="1">
    <citation type="submission" date="2020-10" db="EMBL/GenBank/DDBJ databases">
        <title>Genome-based taxonomic classification of the species Anabaenopsis elenkinii.</title>
        <authorList>
            <person name="Delbaje E."/>
            <person name="Andreote A.P.D."/>
            <person name="Pellegrinetti T.A."/>
            <person name="Cruz R.B."/>
            <person name="Branco L.H.Z."/>
            <person name="Fiore M.F."/>
        </authorList>
    </citation>
    <scope>NUCLEOTIDE SEQUENCE [LARGE SCALE GENOMIC DNA]</scope>
    <source>
        <strain evidence="3">CCIBt3563</strain>
    </source>
</reference>
<dbReference type="Proteomes" id="UP000593846">
    <property type="component" value="Chromosome"/>
</dbReference>
<evidence type="ECO:0000256" key="1">
    <source>
        <dbReference type="SAM" id="Phobius"/>
    </source>
</evidence>
<keyword evidence="1" id="KW-1133">Transmembrane helix</keyword>
<protein>
    <submittedName>
        <fullName evidence="2">DUF2628 domain-containing protein</fullName>
    </submittedName>
</protein>
<proteinExistence type="predicted"/>
<organism evidence="2 3">
    <name type="scientific">Anabaenopsis elenkinii CCIBt3563</name>
    <dbReference type="NCBI Taxonomy" id="2779889"/>
    <lineage>
        <taxon>Bacteria</taxon>
        <taxon>Bacillati</taxon>
        <taxon>Cyanobacteriota</taxon>
        <taxon>Cyanophyceae</taxon>
        <taxon>Nostocales</taxon>
        <taxon>Nodulariaceae</taxon>
        <taxon>Anabaenopsis</taxon>
    </lineage>
</organism>
<feature type="transmembrane region" description="Helical" evidence="1">
    <location>
        <begin position="166"/>
        <end position="191"/>
    </location>
</feature>
<sequence>MLTATDKLPSAIAYQHQILFNYQENAMSFENVSPQMERRFQILDEMVEKGYIEPVKPLQSWLPTLCFSPPKTTKFPDAPLELKEEFDRMFSWYAFFFAICAFLQTKLEIDYLKFITITIVIAAFLPASIIDSILGLAINIFMGKVFIFSRYYQYKNYGRCPSNRSIFSTICLSLIYLFGMTLFIAVVQVILYPVP</sequence>
<evidence type="ECO:0000313" key="2">
    <source>
        <dbReference type="EMBL" id="QOV23968.1"/>
    </source>
</evidence>
<accession>A0A7S6U6W5</accession>
<name>A0A7S6U6W5_9CYAN</name>